<name>A0ABQ0MUR6_9GAMM</name>
<dbReference type="Gene3D" id="2.40.30.170">
    <property type="match status" value="1"/>
</dbReference>
<sequence length="380" mass="41539">MSNKSVSTTATNTSAISRRLPLFSIIAILVALIIYVQWPEAQQEKISFKRVVAVKMVSVVLAEFIESVEAVGTARANEQVMITSKYSDIVDEVYFDDGQKVNKGAVLVKLNNLEELAKVNELKANLSESRAHLQRLAELLASRATSESLVEQQEAKTKAIEAQLVSAEAKFNDLTIRAPFTGVLGFREVSKGAYIDAGSVITSLDDLSIIKVDFYLPERLLTHIHVGQQISAVNSAYHDKKFIGKISAIDSRIDVSTRSIKVRATINNKALKLRPGMLLNISVLLQVENILQLPESSIIPIEDKHYVFVEKDNKAVRKAIKIGRRHPGMVEVLSGLVAGEQVVVEGALKLRDGSALSIIAQDAEETAAKAKSPVENGSKN</sequence>
<organism evidence="7 8">
    <name type="scientific">Colwellia marinimaniae</name>
    <dbReference type="NCBI Taxonomy" id="1513592"/>
    <lineage>
        <taxon>Bacteria</taxon>
        <taxon>Pseudomonadati</taxon>
        <taxon>Pseudomonadota</taxon>
        <taxon>Gammaproteobacteria</taxon>
        <taxon>Alteromonadales</taxon>
        <taxon>Colwelliaceae</taxon>
        <taxon>Colwellia</taxon>
    </lineage>
</organism>
<dbReference type="SUPFAM" id="SSF111369">
    <property type="entry name" value="HlyD-like secretion proteins"/>
    <property type="match status" value="1"/>
</dbReference>
<evidence type="ECO:0000313" key="8">
    <source>
        <dbReference type="Proteomes" id="UP000197068"/>
    </source>
</evidence>
<protein>
    <submittedName>
        <fullName evidence="7">MexH family multidrug efflux RND transporter periplasmic adaptor subunit</fullName>
    </submittedName>
</protein>
<dbReference type="EMBL" id="BDQM01000009">
    <property type="protein sequence ID" value="GAW95962.1"/>
    <property type="molecule type" value="Genomic_DNA"/>
</dbReference>
<keyword evidence="8" id="KW-1185">Reference proteome</keyword>
<feature type="coiled-coil region" evidence="2">
    <location>
        <begin position="119"/>
        <end position="170"/>
    </location>
</feature>
<dbReference type="InterPro" id="IPR006143">
    <property type="entry name" value="RND_pump_MFP"/>
</dbReference>
<reference evidence="7 8" key="1">
    <citation type="submission" date="2017-06" db="EMBL/GenBank/DDBJ databases">
        <title>Whole Genome Sequences of Colwellia marinimaniae MTCD1.</title>
        <authorList>
            <person name="Kusumoto H."/>
            <person name="Inoue M."/>
            <person name="Tanikawa K."/>
            <person name="Maeji H."/>
            <person name="Cameron J.H."/>
            <person name="Bartlett D.H."/>
        </authorList>
    </citation>
    <scope>NUCLEOTIDE SEQUENCE [LARGE SCALE GENOMIC DNA]</scope>
    <source>
        <strain evidence="7 8">MTCD1</strain>
    </source>
</reference>
<dbReference type="InterPro" id="IPR058792">
    <property type="entry name" value="Beta-barrel_RND_2"/>
</dbReference>
<feature type="domain" description="YknX-like C-terminal permuted SH3-like" evidence="6">
    <location>
        <begin position="291"/>
        <end position="355"/>
    </location>
</feature>
<evidence type="ECO:0000259" key="4">
    <source>
        <dbReference type="Pfam" id="PF25954"/>
    </source>
</evidence>
<dbReference type="InterPro" id="IPR058637">
    <property type="entry name" value="YknX-like_C"/>
</dbReference>
<comment type="similarity">
    <text evidence="1">Belongs to the membrane fusion protein (MFP) (TC 8.A.1) family.</text>
</comment>
<dbReference type="InterPro" id="IPR058647">
    <property type="entry name" value="BSH_CzcB-like"/>
</dbReference>
<comment type="caution">
    <text evidence="7">The sequence shown here is derived from an EMBL/GenBank/DDBJ whole genome shotgun (WGS) entry which is preliminary data.</text>
</comment>
<keyword evidence="3" id="KW-0812">Transmembrane</keyword>
<dbReference type="PANTHER" id="PTHR30469">
    <property type="entry name" value="MULTIDRUG RESISTANCE PROTEIN MDTA"/>
    <property type="match status" value="1"/>
</dbReference>
<dbReference type="RefSeq" id="WP_057181851.1">
    <property type="nucleotide sequence ID" value="NZ_BDQM01000009.1"/>
</dbReference>
<dbReference type="Pfam" id="PF25954">
    <property type="entry name" value="Beta-barrel_RND_2"/>
    <property type="match status" value="1"/>
</dbReference>
<keyword evidence="3" id="KW-0472">Membrane</keyword>
<evidence type="ECO:0000256" key="3">
    <source>
        <dbReference type="SAM" id="Phobius"/>
    </source>
</evidence>
<evidence type="ECO:0000259" key="6">
    <source>
        <dbReference type="Pfam" id="PF25989"/>
    </source>
</evidence>
<feature type="transmembrane region" description="Helical" evidence="3">
    <location>
        <begin position="20"/>
        <end position="38"/>
    </location>
</feature>
<evidence type="ECO:0000313" key="7">
    <source>
        <dbReference type="EMBL" id="GAW95962.1"/>
    </source>
</evidence>
<dbReference type="Gene3D" id="2.40.50.100">
    <property type="match status" value="1"/>
</dbReference>
<dbReference type="Pfam" id="PF25973">
    <property type="entry name" value="BSH_CzcB"/>
    <property type="match status" value="1"/>
</dbReference>
<dbReference type="NCBIfam" id="TIGR01730">
    <property type="entry name" value="RND_mfp"/>
    <property type="match status" value="1"/>
</dbReference>
<dbReference type="PANTHER" id="PTHR30469:SF16">
    <property type="entry name" value="HAE1 FAMILY EFFLUX PUMP MFP COMPONENT"/>
    <property type="match status" value="1"/>
</dbReference>
<keyword evidence="2" id="KW-0175">Coiled coil</keyword>
<dbReference type="Proteomes" id="UP000197068">
    <property type="component" value="Unassembled WGS sequence"/>
</dbReference>
<dbReference type="Gene3D" id="2.40.420.20">
    <property type="match status" value="1"/>
</dbReference>
<evidence type="ECO:0000256" key="2">
    <source>
        <dbReference type="SAM" id="Coils"/>
    </source>
</evidence>
<keyword evidence="3" id="KW-1133">Transmembrane helix</keyword>
<proteinExistence type="inferred from homology"/>
<dbReference type="Gene3D" id="1.10.287.470">
    <property type="entry name" value="Helix hairpin bin"/>
    <property type="match status" value="1"/>
</dbReference>
<feature type="domain" description="CusB-like beta-barrel" evidence="4">
    <location>
        <begin position="213"/>
        <end position="283"/>
    </location>
</feature>
<dbReference type="Pfam" id="PF25989">
    <property type="entry name" value="YknX_C"/>
    <property type="match status" value="1"/>
</dbReference>
<feature type="domain" description="CzcB-like barrel-sandwich hybrid" evidence="5">
    <location>
        <begin position="80"/>
        <end position="202"/>
    </location>
</feature>
<gene>
    <name evidence="7" type="ORF">MTCD1_01568</name>
</gene>
<accession>A0ABQ0MUR6</accession>
<evidence type="ECO:0000259" key="5">
    <source>
        <dbReference type="Pfam" id="PF25973"/>
    </source>
</evidence>
<evidence type="ECO:0000256" key="1">
    <source>
        <dbReference type="ARBA" id="ARBA00009477"/>
    </source>
</evidence>